<evidence type="ECO:0000313" key="8">
    <source>
        <dbReference type="Proteomes" id="UP000070412"/>
    </source>
</evidence>
<organism evidence="6">
    <name type="scientific">Sarcoptes scabiei</name>
    <name type="common">Itch mite</name>
    <name type="synonym">Acarus scabiei</name>
    <dbReference type="NCBI Taxonomy" id="52283"/>
    <lineage>
        <taxon>Eukaryota</taxon>
        <taxon>Metazoa</taxon>
        <taxon>Ecdysozoa</taxon>
        <taxon>Arthropoda</taxon>
        <taxon>Chelicerata</taxon>
        <taxon>Arachnida</taxon>
        <taxon>Acari</taxon>
        <taxon>Acariformes</taxon>
        <taxon>Sarcoptiformes</taxon>
        <taxon>Astigmata</taxon>
        <taxon>Psoroptidia</taxon>
        <taxon>Sarcoptoidea</taxon>
        <taxon>Sarcoptidae</taxon>
        <taxon>Sarcoptinae</taxon>
        <taxon>Sarcoptes</taxon>
    </lineage>
</organism>
<keyword evidence="8" id="KW-1185">Reference proteome</keyword>
<evidence type="ECO:0000256" key="1">
    <source>
        <dbReference type="ARBA" id="ARBA00004123"/>
    </source>
</evidence>
<protein>
    <submittedName>
        <fullName evidence="6">Cell cycle checkpoint protein RAD1</fullName>
    </submittedName>
</protein>
<sequence>MASDDISIATPTSACLTMSTQPSLPESSQKSFLFYGEIENFETLTPVLKSIHIKKIAVMAITERGIKITCEEENRTVQATVFVEKGLFTRYEMKNEKNPEVVSFRMIDLLNALAILFPNSSKQKSKISRSLLKIKYENIERIKLQVINENHSAMAYIQTFNLQQSLIVFSMSSVNKIILDVSVLIDFWKCADTTSSRLHLKILDSDPWFEMATDSNRGSFLQRVSAHSVHVEHYECSVPLEEHYEMSAMHFTLRPLLLSSKVSIAMDSNGLLCLQFVIRLDDSSGDFLESLRNHPDDINQKSLAISSDCKKCFVEFYIVPCVD</sequence>
<dbReference type="InterPro" id="IPR003021">
    <property type="entry name" value="Rad1_Rec1_Rad17"/>
</dbReference>
<accession>A0A834RF56</accession>
<dbReference type="PRINTS" id="PR01245">
    <property type="entry name" value="RAD1REC1"/>
</dbReference>
<keyword evidence="3" id="KW-0227">DNA damage</keyword>
<dbReference type="EMBL" id="WVUK01000038">
    <property type="protein sequence ID" value="KAF7496104.1"/>
    <property type="molecule type" value="Genomic_DNA"/>
</dbReference>
<dbReference type="GO" id="GO:0000077">
    <property type="term" value="P:DNA damage checkpoint signaling"/>
    <property type="evidence" value="ECO:0007669"/>
    <property type="project" value="InterPro"/>
</dbReference>
<dbReference type="Gene3D" id="3.70.10.10">
    <property type="match status" value="1"/>
</dbReference>
<proteinExistence type="inferred from homology"/>
<keyword evidence="5" id="KW-0539">Nucleus</keyword>
<name>A0A834RF56_SARSC</name>
<evidence type="ECO:0000256" key="5">
    <source>
        <dbReference type="ARBA" id="ARBA00023242"/>
    </source>
</evidence>
<reference evidence="7" key="3">
    <citation type="submission" date="2022-06" db="UniProtKB">
        <authorList>
            <consortium name="EnsemblMetazoa"/>
        </authorList>
    </citation>
    <scope>IDENTIFICATION</scope>
</reference>
<dbReference type="AlphaFoldDB" id="A0A834RF56"/>
<reference evidence="8" key="1">
    <citation type="journal article" date="2020" name="PLoS Negl. Trop. Dis.">
        <title>High-quality nuclear genome for Sarcoptes scabiei-A critical resource for a neglected parasite.</title>
        <authorList>
            <person name="Korhonen P.K."/>
            <person name="Gasser R.B."/>
            <person name="Ma G."/>
            <person name="Wang T."/>
            <person name="Stroehlein A.J."/>
            <person name="Young N.D."/>
            <person name="Ang C.S."/>
            <person name="Fernando D.D."/>
            <person name="Lu H.C."/>
            <person name="Taylor S."/>
            <person name="Reynolds S.L."/>
            <person name="Mofiz E."/>
            <person name="Najaraj S.H."/>
            <person name="Gowda H."/>
            <person name="Madugundu A."/>
            <person name="Renuse S."/>
            <person name="Holt D."/>
            <person name="Pandey A."/>
            <person name="Papenfuss A.T."/>
            <person name="Fischer K."/>
        </authorList>
    </citation>
    <scope>NUCLEOTIDE SEQUENCE [LARGE SCALE GENOMIC DNA]</scope>
</reference>
<gene>
    <name evidence="6" type="primary">SSS_561g</name>
    <name evidence="6" type="ORF">SSS_561</name>
</gene>
<reference evidence="6" key="2">
    <citation type="submission" date="2020-01" db="EMBL/GenBank/DDBJ databases">
        <authorList>
            <person name="Korhonen P.K.K."/>
            <person name="Guangxu M.G."/>
            <person name="Wang T.W."/>
            <person name="Stroehlein A.J.S."/>
            <person name="Young N.D."/>
            <person name="Ang C.-S.A."/>
            <person name="Fernando D.W.F."/>
            <person name="Lu H.L."/>
            <person name="Taylor S.T."/>
            <person name="Ehtesham M.E.M."/>
            <person name="Najaraj S.H.N."/>
            <person name="Harsha G.H.G."/>
            <person name="Madugundu A.M."/>
            <person name="Renuse S.R."/>
            <person name="Holt D.H."/>
            <person name="Pandey A.P."/>
            <person name="Papenfuss A.P."/>
            <person name="Gasser R.B.G."/>
            <person name="Fischer K.F."/>
        </authorList>
    </citation>
    <scope>NUCLEOTIDE SEQUENCE</scope>
    <source>
        <strain evidence="6">SSS_KF_BRIS2020</strain>
    </source>
</reference>
<evidence type="ECO:0000256" key="4">
    <source>
        <dbReference type="ARBA" id="ARBA00023204"/>
    </source>
</evidence>
<comment type="similarity">
    <text evidence="2">Belongs to the rad1 family.</text>
</comment>
<dbReference type="OrthoDB" id="337581at2759"/>
<evidence type="ECO:0000256" key="2">
    <source>
        <dbReference type="ARBA" id="ARBA00010991"/>
    </source>
</evidence>
<evidence type="ECO:0000313" key="7">
    <source>
        <dbReference type="EnsemblMetazoa" id="KAF7496104.1"/>
    </source>
</evidence>
<dbReference type="GO" id="GO:0030896">
    <property type="term" value="C:checkpoint clamp complex"/>
    <property type="evidence" value="ECO:0007669"/>
    <property type="project" value="TreeGrafter"/>
</dbReference>
<evidence type="ECO:0000313" key="6">
    <source>
        <dbReference type="EMBL" id="KAF7496104.1"/>
    </source>
</evidence>
<dbReference type="EnsemblMetazoa" id="SSS_561s_mrna">
    <property type="protein sequence ID" value="KAF7496104.1"/>
    <property type="gene ID" value="SSS_561"/>
</dbReference>
<comment type="subcellular location">
    <subcellularLocation>
        <location evidence="1">Nucleus</location>
    </subcellularLocation>
</comment>
<dbReference type="PANTHER" id="PTHR10870">
    <property type="entry name" value="CELL CYCLE CHECKPOINT PROTEIN RAD1"/>
    <property type="match status" value="1"/>
</dbReference>
<dbReference type="PANTHER" id="PTHR10870:SF0">
    <property type="entry name" value="CELL CYCLE CHECKPOINT PROTEIN RAD1"/>
    <property type="match status" value="1"/>
</dbReference>
<dbReference type="Proteomes" id="UP000070412">
    <property type="component" value="Unassembled WGS sequence"/>
</dbReference>
<dbReference type="GO" id="GO:0006281">
    <property type="term" value="P:DNA repair"/>
    <property type="evidence" value="ECO:0007669"/>
    <property type="project" value="UniProtKB-KW"/>
</dbReference>
<keyword evidence="4" id="KW-0234">DNA repair</keyword>
<evidence type="ECO:0000256" key="3">
    <source>
        <dbReference type="ARBA" id="ARBA00022763"/>
    </source>
</evidence>
<dbReference type="Pfam" id="PF02144">
    <property type="entry name" value="Rad1"/>
    <property type="match status" value="1"/>
</dbReference>